<protein>
    <recommendedName>
        <fullName evidence="2">NrS-1 polymerase-like helicase domain-containing protein</fullName>
    </recommendedName>
</protein>
<sequence>MLDINELALADRAAVYFFHHYDPELCYSALTYCENSHVIEAISQTLPVDEADCGTWSGKDNNALEKRADFLVKAIGDRQAVEKLIVDSDSAAAFKAELQRENGNKQPIYPKTTKNAANQSPNIETDIGTICPTSEPIKPALSSFLGDGTPLKSEQVEALQRLNEDYTHVTIGGKHKVVMKKPCQTNGVTHSFEDLGQFRNYFLHRERIEGHSLGAAWLKWPSKHYKPDGVGFYPVPQKCPNTVFNLFMGFGVTAKGGDVSPYLYHLERVICAGDQVSYAYLLGWLAHLVQKPDEKPSVAIVMKSVEGTGKGTMVEPLARILGPHFTHINGHGQIAGRFNSAIANKLLIFADEVDLTDYKVADKLKGLISEPTISLERKGIEPEPLPNYGRFIFASNRDQVIKAGLRERRYLVLEPDSLHAQDMAYFQRLRAWIANGGAEALLHYLSQLDISTFSPYKAPTTRALLDEKLASLKPSEMYLFTELSSEKPFNGANRLYVRDLVDSFRRWSEEQTGEVIKPSSAQTQMGRLMARAGAQVQGRSDRGSGKFYDLCDVDIKAGFAQIMGQNVRDVFPD</sequence>
<feature type="region of interest" description="Disordered" evidence="1">
    <location>
        <begin position="104"/>
        <end position="128"/>
    </location>
</feature>
<dbReference type="Gene3D" id="3.40.50.300">
    <property type="entry name" value="P-loop containing nucleotide triphosphate hydrolases"/>
    <property type="match status" value="1"/>
</dbReference>
<gene>
    <name evidence="3" type="ORF">BZG09_05040</name>
</gene>
<evidence type="ECO:0000313" key="4">
    <source>
        <dbReference type="Proteomes" id="UP000188726"/>
    </source>
</evidence>
<evidence type="ECO:0000259" key="2">
    <source>
        <dbReference type="Pfam" id="PF19263"/>
    </source>
</evidence>
<evidence type="ECO:0000256" key="1">
    <source>
        <dbReference type="SAM" id="MobiDB-lite"/>
    </source>
</evidence>
<accession>A0AB36K962</accession>
<dbReference type="Proteomes" id="UP000188726">
    <property type="component" value="Unassembled WGS sequence"/>
</dbReference>
<dbReference type="InterPro" id="IPR045455">
    <property type="entry name" value="NrS-1_pol-like_helicase"/>
</dbReference>
<dbReference type="RefSeq" id="WP_077457459.1">
    <property type="nucleotide sequence ID" value="NZ_MUEO01000008.1"/>
</dbReference>
<feature type="compositionally biased region" description="Polar residues" evidence="1">
    <location>
        <begin position="112"/>
        <end position="123"/>
    </location>
</feature>
<dbReference type="InterPro" id="IPR027417">
    <property type="entry name" value="P-loop_NTPase"/>
</dbReference>
<comment type="caution">
    <text evidence="3">The sequence shown here is derived from an EMBL/GenBank/DDBJ whole genome shotgun (WGS) entry which is preliminary data.</text>
</comment>
<dbReference type="AlphaFoldDB" id="A0AB36K962"/>
<dbReference type="EMBL" id="MUEO01000008">
    <property type="protein sequence ID" value="OOE45310.1"/>
    <property type="molecule type" value="Genomic_DNA"/>
</dbReference>
<evidence type="ECO:0000313" key="3">
    <source>
        <dbReference type="EMBL" id="OOE45310.1"/>
    </source>
</evidence>
<dbReference type="SUPFAM" id="SSF52540">
    <property type="entry name" value="P-loop containing nucleoside triphosphate hydrolases"/>
    <property type="match status" value="1"/>
</dbReference>
<name>A0AB36K962_9GAMM</name>
<reference evidence="3 4" key="1">
    <citation type="journal article" date="2017" name="Genome Announc.">
        <title>Draft Genome Sequences of Salinivibrio proteolyticus, Salinivibrio sharmensis, Salinivibrio siamensis, Salinivibrio costicola subsp. alcaliphilus, Salinivibrio costicola subsp. vallismortis, and 29 New Isolates Belonging to the Genus Salinivibrio.</title>
        <authorList>
            <person name="Lopez-Hermoso C."/>
            <person name="de la Haba R.R."/>
            <person name="Sanchez-Porro C."/>
            <person name="Bayliss S.C."/>
            <person name="Feil E.J."/>
            <person name="Ventosa A."/>
        </authorList>
    </citation>
    <scope>NUCLEOTIDE SEQUENCE [LARGE SCALE GENOMIC DNA]</scope>
    <source>
        <strain evidence="3 4">IC202</strain>
    </source>
</reference>
<organism evidence="3 4">
    <name type="scientific">Salinivibrio kushneri</name>
    <dbReference type="NCBI Taxonomy" id="1908198"/>
    <lineage>
        <taxon>Bacteria</taxon>
        <taxon>Pseudomonadati</taxon>
        <taxon>Pseudomonadota</taxon>
        <taxon>Gammaproteobacteria</taxon>
        <taxon>Vibrionales</taxon>
        <taxon>Vibrionaceae</taxon>
        <taxon>Salinivibrio</taxon>
    </lineage>
</organism>
<proteinExistence type="predicted"/>
<dbReference type="Pfam" id="PF19263">
    <property type="entry name" value="DUF5906"/>
    <property type="match status" value="1"/>
</dbReference>
<feature type="domain" description="NrS-1 polymerase-like helicase" evidence="2">
    <location>
        <begin position="303"/>
        <end position="408"/>
    </location>
</feature>